<accession>A0A382XP66</accession>
<evidence type="ECO:0000313" key="1">
    <source>
        <dbReference type="EMBL" id="SVD72098.1"/>
    </source>
</evidence>
<proteinExistence type="predicted"/>
<dbReference type="EMBL" id="UINC01168852">
    <property type="protein sequence ID" value="SVD72098.1"/>
    <property type="molecule type" value="Genomic_DNA"/>
</dbReference>
<sequence length="229" mass="26377">MIGDHYGVGVATVKYWVIDTGAFHEAEGDEPGQYRDLGNLAYHLTVGDGVLRARYDTVARKAHMDAVGRIESVNPEAGVATVDWRPADFEITPGPTGRRYWEQRPYFILNAKRARTYELPTKFVDAFGDPDWLSHKIAEGFPIRNAKDGRLPSLVVQEGFVYLMQWEDEYKIGKAVDVERRQKRIARELKRDITVLHRIFSTDYTRAESDLHRKYDDKCLHGEWFALDD</sequence>
<reference evidence="1" key="1">
    <citation type="submission" date="2018-05" db="EMBL/GenBank/DDBJ databases">
        <authorList>
            <person name="Lanie J.A."/>
            <person name="Ng W.-L."/>
            <person name="Kazmierczak K.M."/>
            <person name="Andrzejewski T.M."/>
            <person name="Davidsen T.M."/>
            <person name="Wayne K.J."/>
            <person name="Tettelin H."/>
            <person name="Glass J.I."/>
            <person name="Rusch D."/>
            <person name="Podicherti R."/>
            <person name="Tsui H.-C.T."/>
            <person name="Winkler M.E."/>
        </authorList>
    </citation>
    <scope>NUCLEOTIDE SEQUENCE</scope>
</reference>
<dbReference type="Pfam" id="PF13455">
    <property type="entry name" value="MUG113"/>
    <property type="match status" value="1"/>
</dbReference>
<name>A0A382XP66_9ZZZZ</name>
<gene>
    <name evidence="1" type="ORF">METZ01_LOCUS424952</name>
</gene>
<feature type="non-terminal residue" evidence="1">
    <location>
        <position position="229"/>
    </location>
</feature>
<organism evidence="1">
    <name type="scientific">marine metagenome</name>
    <dbReference type="NCBI Taxonomy" id="408172"/>
    <lineage>
        <taxon>unclassified sequences</taxon>
        <taxon>metagenomes</taxon>
        <taxon>ecological metagenomes</taxon>
    </lineage>
</organism>
<dbReference type="AlphaFoldDB" id="A0A382XP66"/>
<protein>
    <submittedName>
        <fullName evidence="1">Uncharacterized protein</fullName>
    </submittedName>
</protein>